<sequence length="135" mass="15570">MLDHVLGRPSTKSRRLQVLAVLSFWTVYLYRGDRHGPPGAQRLSRLFSKRLTAWQTVALTMLYLYAARNFSALVGLASPEPMANMYDPTYFRATWVLTALDAGFWTAMKIKTRWLRDIASIVFSVFFSLRYRAGR</sequence>
<accession>A0A8H7TRM8</accession>
<name>A0A8H7TRM8_BIOOC</name>
<evidence type="ECO:0000313" key="2">
    <source>
        <dbReference type="Proteomes" id="UP000616885"/>
    </source>
</evidence>
<dbReference type="GO" id="GO:0004806">
    <property type="term" value="F:triacylglycerol lipase activity"/>
    <property type="evidence" value="ECO:0007669"/>
    <property type="project" value="TreeGrafter"/>
</dbReference>
<gene>
    <name evidence="1" type="ORF">IM811_012783</name>
</gene>
<dbReference type="PANTHER" id="PTHR23025:SF3">
    <property type="entry name" value="HORMONE-SENSITIVE LIPASE"/>
    <property type="match status" value="1"/>
</dbReference>
<reference evidence="1" key="1">
    <citation type="submission" date="2020-10" db="EMBL/GenBank/DDBJ databases">
        <title>High-Quality Genome Resource of Clonostachys rosea strain S41 by Oxford Nanopore Long-Read Sequencing.</title>
        <authorList>
            <person name="Wang H."/>
        </authorList>
    </citation>
    <scope>NUCLEOTIDE SEQUENCE</scope>
    <source>
        <strain evidence="1">S41</strain>
    </source>
</reference>
<dbReference type="GO" id="GO:0005829">
    <property type="term" value="C:cytosol"/>
    <property type="evidence" value="ECO:0007669"/>
    <property type="project" value="TreeGrafter"/>
</dbReference>
<dbReference type="PANTHER" id="PTHR23025">
    <property type="entry name" value="TRIACYLGLYCEROL LIPASE"/>
    <property type="match status" value="1"/>
</dbReference>
<comment type="caution">
    <text evidence="1">The sequence shown here is derived from an EMBL/GenBank/DDBJ whole genome shotgun (WGS) entry which is preliminary data.</text>
</comment>
<dbReference type="EMBL" id="JADCTT010000004">
    <property type="protein sequence ID" value="KAF9754025.1"/>
    <property type="molecule type" value="Genomic_DNA"/>
</dbReference>
<dbReference type="Proteomes" id="UP000616885">
    <property type="component" value="Unassembled WGS sequence"/>
</dbReference>
<protein>
    <submittedName>
        <fullName evidence="1">Uncharacterized protein</fullName>
    </submittedName>
</protein>
<dbReference type="GO" id="GO:0004771">
    <property type="term" value="F:sterol ester esterase activity"/>
    <property type="evidence" value="ECO:0007669"/>
    <property type="project" value="TreeGrafter"/>
</dbReference>
<evidence type="ECO:0000313" key="1">
    <source>
        <dbReference type="EMBL" id="KAF9754025.1"/>
    </source>
</evidence>
<organism evidence="1 2">
    <name type="scientific">Bionectria ochroleuca</name>
    <name type="common">Gliocladium roseum</name>
    <dbReference type="NCBI Taxonomy" id="29856"/>
    <lineage>
        <taxon>Eukaryota</taxon>
        <taxon>Fungi</taxon>
        <taxon>Dikarya</taxon>
        <taxon>Ascomycota</taxon>
        <taxon>Pezizomycotina</taxon>
        <taxon>Sordariomycetes</taxon>
        <taxon>Hypocreomycetidae</taxon>
        <taxon>Hypocreales</taxon>
        <taxon>Bionectriaceae</taxon>
        <taxon>Clonostachys</taxon>
    </lineage>
</organism>
<dbReference type="GO" id="GO:0019433">
    <property type="term" value="P:triglyceride catabolic process"/>
    <property type="evidence" value="ECO:0007669"/>
    <property type="project" value="TreeGrafter"/>
</dbReference>
<dbReference type="AlphaFoldDB" id="A0A8H7TRM8"/>
<proteinExistence type="predicted"/>